<comment type="caution">
    <text evidence="1">The sequence shown here is derived from an EMBL/GenBank/DDBJ whole genome shotgun (WGS) entry which is preliminary data.</text>
</comment>
<evidence type="ECO:0000313" key="1">
    <source>
        <dbReference type="EMBL" id="EHJ09287.1"/>
    </source>
</evidence>
<dbReference type="Proteomes" id="UP000003477">
    <property type="component" value="Unassembled WGS sequence"/>
</dbReference>
<reference evidence="1 2" key="1">
    <citation type="journal article" date="2011" name="Front. Microbiol.">
        <title>Two Strains of Crocosphaera watsonii with Highly Conserved Genomes are Distinguished by Strain-Specific Features.</title>
        <authorList>
            <person name="Bench S.R."/>
            <person name="Ilikchyan I.N."/>
            <person name="Tripp H.J."/>
            <person name="Zehr J.P."/>
        </authorList>
    </citation>
    <scope>NUCLEOTIDE SEQUENCE [LARGE SCALE GENOMIC DNA]</scope>
    <source>
        <strain evidence="1 2">WH 0003</strain>
    </source>
</reference>
<protein>
    <submittedName>
        <fullName evidence="1">Uncharacterized protein</fullName>
    </submittedName>
</protein>
<evidence type="ECO:0000313" key="2">
    <source>
        <dbReference type="Proteomes" id="UP000003477"/>
    </source>
</evidence>
<dbReference type="PATRIC" id="fig|423471.3.peg.5548"/>
<gene>
    <name evidence="1" type="ORF">CWATWH0003_B283</name>
</gene>
<sequence>MYNDLSIKGKNFKIEPLPHFFALKAETNNLNKSIVNCVESGVNS</sequence>
<organism evidence="1 2">
    <name type="scientific">Crocosphaera watsonii WH 0003</name>
    <dbReference type="NCBI Taxonomy" id="423471"/>
    <lineage>
        <taxon>Bacteria</taxon>
        <taxon>Bacillati</taxon>
        <taxon>Cyanobacteriota</taxon>
        <taxon>Cyanophyceae</taxon>
        <taxon>Oscillatoriophycideae</taxon>
        <taxon>Chroococcales</taxon>
        <taxon>Aphanothecaceae</taxon>
        <taxon>Crocosphaera</taxon>
    </lineage>
</organism>
<dbReference type="AlphaFoldDB" id="G5JEU6"/>
<dbReference type="EMBL" id="AESD01001093">
    <property type="protein sequence ID" value="EHJ09287.1"/>
    <property type="molecule type" value="Genomic_DNA"/>
</dbReference>
<proteinExistence type="predicted"/>
<name>G5JEU6_CROWT</name>
<accession>G5JEU6</accession>